<dbReference type="EMBL" id="MCFC01000006">
    <property type="protein sequence ID" value="ORY33517.1"/>
    <property type="molecule type" value="Genomic_DNA"/>
</dbReference>
<organism evidence="3 4">
    <name type="scientific">Naematelia encephala</name>
    <dbReference type="NCBI Taxonomy" id="71784"/>
    <lineage>
        <taxon>Eukaryota</taxon>
        <taxon>Fungi</taxon>
        <taxon>Dikarya</taxon>
        <taxon>Basidiomycota</taxon>
        <taxon>Agaricomycotina</taxon>
        <taxon>Tremellomycetes</taxon>
        <taxon>Tremellales</taxon>
        <taxon>Naemateliaceae</taxon>
        <taxon>Naematelia</taxon>
    </lineage>
</organism>
<proteinExistence type="predicted"/>
<feature type="region of interest" description="Disordered" evidence="1">
    <location>
        <begin position="321"/>
        <end position="341"/>
    </location>
</feature>
<feature type="transmembrane region" description="Helical" evidence="2">
    <location>
        <begin position="168"/>
        <end position="190"/>
    </location>
</feature>
<dbReference type="Proteomes" id="UP000193986">
    <property type="component" value="Unassembled WGS sequence"/>
</dbReference>
<keyword evidence="2" id="KW-0812">Transmembrane</keyword>
<dbReference type="AlphaFoldDB" id="A0A1Y2BGA0"/>
<keyword evidence="4" id="KW-1185">Reference proteome</keyword>
<evidence type="ECO:0008006" key="5">
    <source>
        <dbReference type="Google" id="ProtNLM"/>
    </source>
</evidence>
<evidence type="ECO:0000256" key="2">
    <source>
        <dbReference type="SAM" id="Phobius"/>
    </source>
</evidence>
<evidence type="ECO:0000256" key="1">
    <source>
        <dbReference type="SAM" id="MobiDB-lite"/>
    </source>
</evidence>
<evidence type="ECO:0000313" key="4">
    <source>
        <dbReference type="Proteomes" id="UP000193986"/>
    </source>
</evidence>
<gene>
    <name evidence="3" type="ORF">BCR39DRAFT_304912</name>
</gene>
<keyword evidence="2" id="KW-1133">Transmembrane helix</keyword>
<reference evidence="3 4" key="1">
    <citation type="submission" date="2016-07" db="EMBL/GenBank/DDBJ databases">
        <title>Pervasive Adenine N6-methylation of Active Genes in Fungi.</title>
        <authorList>
            <consortium name="DOE Joint Genome Institute"/>
            <person name="Mondo S.J."/>
            <person name="Dannebaum R.O."/>
            <person name="Kuo R.C."/>
            <person name="Labutti K."/>
            <person name="Haridas S."/>
            <person name="Kuo A."/>
            <person name="Salamov A."/>
            <person name="Ahrendt S.R."/>
            <person name="Lipzen A."/>
            <person name="Sullivan W."/>
            <person name="Andreopoulos W.B."/>
            <person name="Clum A."/>
            <person name="Lindquist E."/>
            <person name="Daum C."/>
            <person name="Ramamoorthy G.K."/>
            <person name="Gryganskyi A."/>
            <person name="Culley D."/>
            <person name="Magnuson J.K."/>
            <person name="James T.Y."/>
            <person name="O'Malley M.A."/>
            <person name="Stajich J.E."/>
            <person name="Spatafora J.W."/>
            <person name="Visel A."/>
            <person name="Grigoriev I.V."/>
        </authorList>
    </citation>
    <scope>NUCLEOTIDE SEQUENCE [LARGE SCALE GENOMIC DNA]</scope>
    <source>
        <strain evidence="3 4">68-887.2</strain>
    </source>
</reference>
<name>A0A1Y2BGA0_9TREE</name>
<sequence>MRKTLGPIVMIDTNPPTRRSIFNNNRQPYKRWDGNQATYLFFATFTTFLLVVLATLSHSVIKGLSVVDVDMHSSGKIQIGAWGWCVSGVSGFDTICARRAFSQGFEGTLLGLPDRIIPLASTSTILPKNYLVANAAMHIIACIFAWMTVTITLAASGDWDFKRPLGWTYTRIAYAGNAITMVFVLIAFALDVAQTPRFTSHATTARGVRPSVKPGPAVWLLLVAFLINLVVFCARVLWLRYMPRPEWSIKSTSGDFIINNVNNNQSNVHQSPLSAALPPADEMPPSWNSLGIKDQENLDEKENDKEHLEVATKWQSTEVDQTAAVDFTRPSNTATDPDVQL</sequence>
<evidence type="ECO:0000313" key="3">
    <source>
        <dbReference type="EMBL" id="ORY33517.1"/>
    </source>
</evidence>
<comment type="caution">
    <text evidence="3">The sequence shown here is derived from an EMBL/GenBank/DDBJ whole genome shotgun (WGS) entry which is preliminary data.</text>
</comment>
<dbReference type="InParanoid" id="A0A1Y2BGA0"/>
<protein>
    <recommendedName>
        <fullName evidence="5">SUR7/PalI family-domain-containing protein</fullName>
    </recommendedName>
</protein>
<feature type="transmembrane region" description="Helical" evidence="2">
    <location>
        <begin position="39"/>
        <end position="61"/>
    </location>
</feature>
<feature type="transmembrane region" description="Helical" evidence="2">
    <location>
        <begin position="135"/>
        <end position="156"/>
    </location>
</feature>
<keyword evidence="2" id="KW-0472">Membrane</keyword>
<accession>A0A1Y2BGA0</accession>
<feature type="transmembrane region" description="Helical" evidence="2">
    <location>
        <begin position="217"/>
        <end position="238"/>
    </location>
</feature>
<dbReference type="OrthoDB" id="2591968at2759"/>